<reference evidence="2 3" key="1">
    <citation type="journal article" date="2023" name="PLoS ONE">
        <title>Complete genome assembly of Hawai'i environmental nontuberculous mycobacteria reveals unexpected co-isolation with methylobacteria.</title>
        <authorList>
            <person name="Hendrix J."/>
            <person name="Epperson L.E."/>
            <person name="Tong E.I."/>
            <person name="Chan Y.L."/>
            <person name="Hasan N.A."/>
            <person name="Dawrs S.N."/>
            <person name="Norton G.J."/>
            <person name="Virdi R."/>
            <person name="Crooks J.L."/>
            <person name="Chan E.D."/>
            <person name="Honda J.R."/>
            <person name="Strong M."/>
        </authorList>
    </citation>
    <scope>NUCLEOTIDE SEQUENCE [LARGE SCALE GENOMIC DNA]</scope>
    <source>
        <strain evidence="2 3">NJH_HI04-1</strain>
    </source>
</reference>
<gene>
    <name evidence="2" type="ORF">PUR29_37110</name>
</gene>
<keyword evidence="1" id="KW-0812">Transmembrane</keyword>
<evidence type="ECO:0000313" key="3">
    <source>
        <dbReference type="Proteomes" id="UP001407347"/>
    </source>
</evidence>
<sequence>MVKLSIGRKLALSSAVTALFVGGAVYNQWSSNREIRAANDALAREETILRGISQAQVAVARIQLSQKTMELARNATASDAAAAAALEEAQAVASALERPIAIALDPDTLRESERAVSALAAEVQRYADAVRVDPYGRQSDPAAASASREEIAALTARAEKTIGESVANANRLTEAAMTTAAERIDAATRLGLLAGAAMLLSLLGAALLLMLNIQRPLTRLVAVLERMA</sequence>
<name>A0ABV0A6Q8_9HYPH</name>
<accession>A0ABV0A6Q8</accession>
<dbReference type="EMBL" id="JAQYXP010000015">
    <property type="protein sequence ID" value="MEN3239061.1"/>
    <property type="molecule type" value="Genomic_DNA"/>
</dbReference>
<proteinExistence type="predicted"/>
<keyword evidence="1" id="KW-1133">Transmembrane helix</keyword>
<evidence type="ECO:0000256" key="1">
    <source>
        <dbReference type="SAM" id="Phobius"/>
    </source>
</evidence>
<keyword evidence="1" id="KW-0472">Membrane</keyword>
<comment type="caution">
    <text evidence="2">The sequence shown here is derived from an EMBL/GenBank/DDBJ whole genome shotgun (WGS) entry which is preliminary data.</text>
</comment>
<keyword evidence="3" id="KW-1185">Reference proteome</keyword>
<protein>
    <submittedName>
        <fullName evidence="2">Methyl-accepting chemotaxis protein</fullName>
    </submittedName>
</protein>
<dbReference type="Proteomes" id="UP001407347">
    <property type="component" value="Unassembled WGS sequence"/>
</dbReference>
<feature type="transmembrane region" description="Helical" evidence="1">
    <location>
        <begin position="190"/>
        <end position="211"/>
    </location>
</feature>
<evidence type="ECO:0000313" key="2">
    <source>
        <dbReference type="EMBL" id="MEN3239061.1"/>
    </source>
</evidence>
<feature type="non-terminal residue" evidence="2">
    <location>
        <position position="228"/>
    </location>
</feature>
<organism evidence="2 3">
    <name type="scientific">Methylobacterium ajmalii</name>
    <dbReference type="NCBI Taxonomy" id="2738439"/>
    <lineage>
        <taxon>Bacteria</taxon>
        <taxon>Pseudomonadati</taxon>
        <taxon>Pseudomonadota</taxon>
        <taxon>Alphaproteobacteria</taxon>
        <taxon>Hyphomicrobiales</taxon>
        <taxon>Methylobacteriaceae</taxon>
        <taxon>Methylobacterium</taxon>
    </lineage>
</organism>